<comment type="caution">
    <text evidence="1">The sequence shown here is derived from an EMBL/GenBank/DDBJ whole genome shotgun (WGS) entry which is preliminary data.</text>
</comment>
<evidence type="ECO:0000313" key="1">
    <source>
        <dbReference type="EMBL" id="RDY10128.1"/>
    </source>
</evidence>
<accession>A0A371I505</accession>
<sequence>MSGIECRVLGPAKKGGTLVTFRLGQTTFSTIINVRSTVMLGRVLIDVIDRYIAPQVSIIVWLMPSANEGLGPCRFSPTGQTNLSMKDLLLKENLSFAYTKLPFKLGIRLPFTQFELVVLCALNIAPT</sequence>
<gene>
    <name evidence="1" type="ORF">CR513_05403</name>
</gene>
<organism evidence="1 2">
    <name type="scientific">Mucuna pruriens</name>
    <name type="common">Velvet bean</name>
    <name type="synonym">Dolichos pruriens</name>
    <dbReference type="NCBI Taxonomy" id="157652"/>
    <lineage>
        <taxon>Eukaryota</taxon>
        <taxon>Viridiplantae</taxon>
        <taxon>Streptophyta</taxon>
        <taxon>Embryophyta</taxon>
        <taxon>Tracheophyta</taxon>
        <taxon>Spermatophyta</taxon>
        <taxon>Magnoliopsida</taxon>
        <taxon>eudicotyledons</taxon>
        <taxon>Gunneridae</taxon>
        <taxon>Pentapetalae</taxon>
        <taxon>rosids</taxon>
        <taxon>fabids</taxon>
        <taxon>Fabales</taxon>
        <taxon>Fabaceae</taxon>
        <taxon>Papilionoideae</taxon>
        <taxon>50 kb inversion clade</taxon>
        <taxon>NPAAA clade</taxon>
        <taxon>indigoferoid/millettioid clade</taxon>
        <taxon>Phaseoleae</taxon>
        <taxon>Mucuna</taxon>
    </lineage>
</organism>
<feature type="non-terminal residue" evidence="1">
    <location>
        <position position="1"/>
    </location>
</feature>
<protein>
    <submittedName>
        <fullName evidence="1">Uncharacterized protein</fullName>
    </submittedName>
</protein>
<proteinExistence type="predicted"/>
<evidence type="ECO:0000313" key="2">
    <source>
        <dbReference type="Proteomes" id="UP000257109"/>
    </source>
</evidence>
<name>A0A371I505_MUCPR</name>
<dbReference type="AlphaFoldDB" id="A0A371I505"/>
<keyword evidence="2" id="KW-1185">Reference proteome</keyword>
<dbReference type="Proteomes" id="UP000257109">
    <property type="component" value="Unassembled WGS sequence"/>
</dbReference>
<reference evidence="1" key="1">
    <citation type="submission" date="2018-05" db="EMBL/GenBank/DDBJ databases">
        <title>Draft genome of Mucuna pruriens seed.</title>
        <authorList>
            <person name="Nnadi N.E."/>
            <person name="Vos R."/>
            <person name="Hasami M.H."/>
            <person name="Devisetty U.K."/>
            <person name="Aguiy J.C."/>
        </authorList>
    </citation>
    <scope>NUCLEOTIDE SEQUENCE [LARGE SCALE GENOMIC DNA]</scope>
    <source>
        <strain evidence="1">JCA_2017</strain>
    </source>
</reference>
<dbReference type="EMBL" id="QJKJ01000906">
    <property type="protein sequence ID" value="RDY10128.1"/>
    <property type="molecule type" value="Genomic_DNA"/>
</dbReference>